<evidence type="ECO:0000256" key="6">
    <source>
        <dbReference type="ARBA" id="ARBA00023136"/>
    </source>
</evidence>
<evidence type="ECO:0000259" key="10">
    <source>
        <dbReference type="Pfam" id="PF01757"/>
    </source>
</evidence>
<feature type="domain" description="Acyltransferase 3" evidence="10">
    <location>
        <begin position="16"/>
        <end position="348"/>
    </location>
</feature>
<feature type="transmembrane region" description="Helical" evidence="9">
    <location>
        <begin position="241"/>
        <end position="261"/>
    </location>
</feature>
<evidence type="ECO:0000256" key="8">
    <source>
        <dbReference type="SAM" id="MobiDB-lite"/>
    </source>
</evidence>
<dbReference type="RefSeq" id="WP_125578789.1">
    <property type="nucleotide sequence ID" value="NZ_JBHTOF010000076.1"/>
</dbReference>
<evidence type="ECO:0000256" key="1">
    <source>
        <dbReference type="ARBA" id="ARBA00004651"/>
    </source>
</evidence>
<dbReference type="Gene3D" id="3.40.50.1110">
    <property type="entry name" value="SGNH hydrolase"/>
    <property type="match status" value="1"/>
</dbReference>
<evidence type="ECO:0000256" key="5">
    <source>
        <dbReference type="ARBA" id="ARBA00022989"/>
    </source>
</evidence>
<sequence length="672" mass="75249">MLQNQSQKRIKKRYITGLDGMRTIGVIGVILYHLNPGLFKGGFLGVPIFMVISGYLITDHLLLDVKRTGHFNFKNFWKRRLKRLYPTLITMLLGTSAYIVLFQRSLLYNLHKIFLSNLAYVYNWWEIANGQSYFERFANNESPFTHLWTLSIEGQFYLVWPLLIMLLLHFKQKRSTIFGVTMFLGIFSAVLMAVLYQPGVDPSRVYYGTDTRMFSLLFGSGLALVWPSNRLKARVAKVDRLFLDALGAVALGGMVIMLLTSDAQSDFLYRGGMVIFSLLTVVLTAVVAHPGADWDQILSNHVFSWFGSRSYGIYLYQFPVMIFFETHFTDIADHRILYPVVEVLIILVISELSYRFVERTTGRFDFKQTGNWLRWLFSRRTGVKGWQHRIIALILLLILGTGATGVVQAVGVRSDPADHSEVADKIEENKKKTSKQNQALVDKIQASKSSSKKAKSESIAQSVKAESDRSLSESISQSKSASSSSEAAEIAKDPANADLIKKGLSVSELSLAKTLPITAIGDSVMLGSAEGYKRIFPNMYIDAAVSRQSYSVPGIVDGIVAKGALSDVVLIGMGTNGSFTDAQLAAIMTKLGQRQVFWINVYVPTRPWQNTVNNELAVGAKKYPNLHVIDWYSYAKVHPDWFSGDHVHPNPTGSPYYTAFVAKSVLSELEKN</sequence>
<evidence type="ECO:0000256" key="3">
    <source>
        <dbReference type="ARBA" id="ARBA00022679"/>
    </source>
</evidence>
<dbReference type="Pfam" id="PF01757">
    <property type="entry name" value="Acyl_transf_3"/>
    <property type="match status" value="1"/>
</dbReference>
<keyword evidence="2" id="KW-1003">Cell membrane</keyword>
<keyword evidence="4 9" id="KW-0812">Transmembrane</keyword>
<feature type="transmembrane region" description="Helical" evidence="9">
    <location>
        <begin position="390"/>
        <end position="411"/>
    </location>
</feature>
<evidence type="ECO:0000256" key="4">
    <source>
        <dbReference type="ARBA" id="ARBA00022692"/>
    </source>
</evidence>
<feature type="compositionally biased region" description="Low complexity" evidence="8">
    <location>
        <begin position="472"/>
        <end position="488"/>
    </location>
</feature>
<gene>
    <name evidence="11" type="ORF">ACFQ4L_06380</name>
</gene>
<dbReference type="InterPro" id="IPR002656">
    <property type="entry name" value="Acyl_transf_3_dom"/>
</dbReference>
<feature type="region of interest" description="Disordered" evidence="8">
    <location>
        <begin position="426"/>
        <end position="465"/>
    </location>
</feature>
<feature type="transmembrane region" description="Helical" evidence="9">
    <location>
        <begin position="336"/>
        <end position="357"/>
    </location>
</feature>
<feature type="transmembrane region" description="Helical" evidence="9">
    <location>
        <begin position="302"/>
        <end position="324"/>
    </location>
</feature>
<dbReference type="InterPro" id="IPR050879">
    <property type="entry name" value="Acyltransferase_3"/>
</dbReference>
<feature type="transmembrane region" description="Helical" evidence="9">
    <location>
        <begin position="84"/>
        <end position="102"/>
    </location>
</feature>
<reference evidence="12" key="1">
    <citation type="journal article" date="2019" name="Int. J. Syst. Evol. Microbiol.">
        <title>The Global Catalogue of Microorganisms (GCM) 10K type strain sequencing project: providing services to taxonomists for standard genome sequencing and annotation.</title>
        <authorList>
            <consortium name="The Broad Institute Genomics Platform"/>
            <consortium name="The Broad Institute Genome Sequencing Center for Infectious Disease"/>
            <person name="Wu L."/>
            <person name="Ma J."/>
        </authorList>
    </citation>
    <scope>NUCLEOTIDE SEQUENCE [LARGE SCALE GENOMIC DNA]</scope>
    <source>
        <strain evidence="12">CCM 8951</strain>
    </source>
</reference>
<keyword evidence="3 11" id="KW-0808">Transferase</keyword>
<dbReference type="Proteomes" id="UP001597244">
    <property type="component" value="Unassembled WGS sequence"/>
</dbReference>
<comment type="subcellular location">
    <subcellularLocation>
        <location evidence="1">Cell membrane</location>
        <topology evidence="1">Multi-pass membrane protein</topology>
    </subcellularLocation>
</comment>
<organism evidence="11 12">
    <name type="scientific">Lapidilactobacillus mulanensis</name>
    <dbReference type="NCBI Taxonomy" id="2485999"/>
    <lineage>
        <taxon>Bacteria</taxon>
        <taxon>Bacillati</taxon>
        <taxon>Bacillota</taxon>
        <taxon>Bacilli</taxon>
        <taxon>Lactobacillales</taxon>
        <taxon>Lactobacillaceae</taxon>
        <taxon>Lapidilactobacillus</taxon>
    </lineage>
</organism>
<accession>A0ABW4DPG3</accession>
<comment type="caution">
    <text evidence="11">The sequence shown here is derived from an EMBL/GenBank/DDBJ whole genome shotgun (WGS) entry which is preliminary data.</text>
</comment>
<evidence type="ECO:0000256" key="2">
    <source>
        <dbReference type="ARBA" id="ARBA00022475"/>
    </source>
</evidence>
<dbReference type="PANTHER" id="PTHR23028">
    <property type="entry name" value="ACETYLTRANSFERASE"/>
    <property type="match status" value="1"/>
</dbReference>
<dbReference type="CDD" id="cd01840">
    <property type="entry name" value="SGNH_hydrolase_yrhL_like"/>
    <property type="match status" value="1"/>
</dbReference>
<feature type="transmembrane region" description="Helical" evidence="9">
    <location>
        <begin position="44"/>
        <end position="63"/>
    </location>
</feature>
<name>A0ABW4DPG3_9LACO</name>
<dbReference type="SUPFAM" id="SSF52266">
    <property type="entry name" value="SGNH hydrolase"/>
    <property type="match status" value="1"/>
</dbReference>
<evidence type="ECO:0000256" key="7">
    <source>
        <dbReference type="ARBA" id="ARBA00023315"/>
    </source>
</evidence>
<dbReference type="GO" id="GO:0016746">
    <property type="term" value="F:acyltransferase activity"/>
    <property type="evidence" value="ECO:0007669"/>
    <property type="project" value="UniProtKB-KW"/>
</dbReference>
<feature type="region of interest" description="Disordered" evidence="8">
    <location>
        <begin position="470"/>
        <end position="489"/>
    </location>
</feature>
<dbReference type="PANTHER" id="PTHR23028:SF53">
    <property type="entry name" value="ACYL_TRANSF_3 DOMAIN-CONTAINING PROTEIN"/>
    <property type="match status" value="1"/>
</dbReference>
<evidence type="ECO:0000313" key="12">
    <source>
        <dbReference type="Proteomes" id="UP001597244"/>
    </source>
</evidence>
<proteinExistence type="predicted"/>
<feature type="transmembrane region" description="Helical" evidence="9">
    <location>
        <begin position="211"/>
        <end position="229"/>
    </location>
</feature>
<keyword evidence="7 11" id="KW-0012">Acyltransferase</keyword>
<dbReference type="EMBL" id="JBHTOF010000076">
    <property type="protein sequence ID" value="MFD1465703.1"/>
    <property type="molecule type" value="Genomic_DNA"/>
</dbReference>
<evidence type="ECO:0000313" key="11">
    <source>
        <dbReference type="EMBL" id="MFD1465703.1"/>
    </source>
</evidence>
<dbReference type="EC" id="2.3.1.-" evidence="11"/>
<dbReference type="InterPro" id="IPR036514">
    <property type="entry name" value="SGNH_hydro_sf"/>
</dbReference>
<feature type="transmembrane region" description="Helical" evidence="9">
    <location>
        <begin position="267"/>
        <end position="290"/>
    </location>
</feature>
<keyword evidence="6 9" id="KW-0472">Membrane</keyword>
<keyword evidence="5 9" id="KW-1133">Transmembrane helix</keyword>
<feature type="transmembrane region" description="Helical" evidence="9">
    <location>
        <begin position="177"/>
        <end position="199"/>
    </location>
</feature>
<feature type="transmembrane region" description="Helical" evidence="9">
    <location>
        <begin position="147"/>
        <end position="170"/>
    </location>
</feature>
<keyword evidence="12" id="KW-1185">Reference proteome</keyword>
<evidence type="ECO:0000256" key="9">
    <source>
        <dbReference type="SAM" id="Phobius"/>
    </source>
</evidence>
<protein>
    <submittedName>
        <fullName evidence="11">Acyltransferase family protein</fullName>
        <ecNumber evidence="11">2.3.1.-</ecNumber>
    </submittedName>
</protein>